<reference evidence="1" key="2">
    <citation type="journal article" date="2015" name="Data Brief">
        <title>Shoot transcriptome of the giant reed, Arundo donax.</title>
        <authorList>
            <person name="Barrero R.A."/>
            <person name="Guerrero F.D."/>
            <person name="Moolhuijzen P."/>
            <person name="Goolsby J.A."/>
            <person name="Tidwell J."/>
            <person name="Bellgard S.E."/>
            <person name="Bellgard M.I."/>
        </authorList>
    </citation>
    <scope>NUCLEOTIDE SEQUENCE</scope>
    <source>
        <tissue evidence="1">Shoot tissue taken approximately 20 cm above the soil surface</tissue>
    </source>
</reference>
<accession>A0A0A9GY66</accession>
<proteinExistence type="predicted"/>
<reference evidence="1" key="1">
    <citation type="submission" date="2014-09" db="EMBL/GenBank/DDBJ databases">
        <authorList>
            <person name="Magalhaes I.L.F."/>
            <person name="Oliveira U."/>
            <person name="Santos F.R."/>
            <person name="Vidigal T.H.D.A."/>
            <person name="Brescovit A.D."/>
            <person name="Santos A.J."/>
        </authorList>
    </citation>
    <scope>NUCLEOTIDE SEQUENCE</scope>
    <source>
        <tissue evidence="1">Shoot tissue taken approximately 20 cm above the soil surface</tissue>
    </source>
</reference>
<dbReference type="AlphaFoldDB" id="A0A0A9GY66"/>
<name>A0A0A9GY66_ARUDO</name>
<dbReference type="EMBL" id="GBRH01172378">
    <property type="protein sequence ID" value="JAE25518.1"/>
    <property type="molecule type" value="Transcribed_RNA"/>
</dbReference>
<organism evidence="1">
    <name type="scientific">Arundo donax</name>
    <name type="common">Giant reed</name>
    <name type="synonym">Donax arundinaceus</name>
    <dbReference type="NCBI Taxonomy" id="35708"/>
    <lineage>
        <taxon>Eukaryota</taxon>
        <taxon>Viridiplantae</taxon>
        <taxon>Streptophyta</taxon>
        <taxon>Embryophyta</taxon>
        <taxon>Tracheophyta</taxon>
        <taxon>Spermatophyta</taxon>
        <taxon>Magnoliopsida</taxon>
        <taxon>Liliopsida</taxon>
        <taxon>Poales</taxon>
        <taxon>Poaceae</taxon>
        <taxon>PACMAD clade</taxon>
        <taxon>Arundinoideae</taxon>
        <taxon>Arundineae</taxon>
        <taxon>Arundo</taxon>
    </lineage>
</organism>
<evidence type="ECO:0000313" key="1">
    <source>
        <dbReference type="EMBL" id="JAE25518.1"/>
    </source>
</evidence>
<protein>
    <submittedName>
        <fullName evidence="1">Uncharacterized protein</fullName>
    </submittedName>
</protein>
<sequence length="34" mass="4084">MHLRNARLFPSFQMPKSFVVFLSKQKSYPLLLRC</sequence>